<dbReference type="InterPro" id="IPR029044">
    <property type="entry name" value="Nucleotide-diphossugar_trans"/>
</dbReference>
<accession>A0A150XBG5</accession>
<evidence type="ECO:0000256" key="1">
    <source>
        <dbReference type="ARBA" id="ARBA00006739"/>
    </source>
</evidence>
<comment type="similarity">
    <text evidence="1">Belongs to the glycosyltransferase 2 family.</text>
</comment>
<evidence type="ECO:0000259" key="4">
    <source>
        <dbReference type="Pfam" id="PF00535"/>
    </source>
</evidence>
<dbReference type="OrthoDB" id="9800276at2"/>
<evidence type="ECO:0000256" key="2">
    <source>
        <dbReference type="ARBA" id="ARBA00022676"/>
    </source>
</evidence>
<dbReference type="EMBL" id="LRPC01000012">
    <property type="protein sequence ID" value="KYG76012.1"/>
    <property type="molecule type" value="Genomic_DNA"/>
</dbReference>
<sequence length="364" mass="42000">MSVVGGVLVSIYSVLFTVELILMLFFRLKFKTSTKAESDLPKVTVLVCARNEEHNLRRCLDSILTLNYPQETMQVLVGDDNSEDGTWNIIEHFEKRHNHIKGVKVENEKEGLIAKANVLNQLIDLSNDEFQVIIDADMEVQPDWLRTMVGALKESQLISGYTQIASVGRYSHLQFFDWQIVLHSMKAMADAIRPISILGNNMGFRKSAYDQVGGFRALGPTDVEDLGLLQRFQKAGLQTSQVIEQTGFAETRPQLTFSEMITQRCRWMNGVFTHHWILAVPAFFARLWVVPFLLTLFVAYIDLALFILSYAYFTTCLKYWQMHKHTNRKFKLFLYEPFFISLLDTFALLRIIFKGKVSWKGRKF</sequence>
<dbReference type="STRING" id="333140.AWW68_09295"/>
<evidence type="ECO:0000313" key="6">
    <source>
        <dbReference type="Proteomes" id="UP000075606"/>
    </source>
</evidence>
<name>A0A150XBG5_9BACT</name>
<dbReference type="Pfam" id="PF00535">
    <property type="entry name" value="Glycos_transf_2"/>
    <property type="match status" value="1"/>
</dbReference>
<protein>
    <recommendedName>
        <fullName evidence="4">Glycosyltransferase 2-like domain-containing protein</fullName>
    </recommendedName>
</protein>
<keyword evidence="2" id="KW-0328">Glycosyltransferase</keyword>
<dbReference type="PANTHER" id="PTHR43630:SF1">
    <property type="entry name" value="POLY-BETA-1,6-N-ACETYL-D-GLUCOSAMINE SYNTHASE"/>
    <property type="match status" value="1"/>
</dbReference>
<dbReference type="PANTHER" id="PTHR43630">
    <property type="entry name" value="POLY-BETA-1,6-N-ACETYL-D-GLUCOSAMINE SYNTHASE"/>
    <property type="match status" value="1"/>
</dbReference>
<dbReference type="Proteomes" id="UP000075606">
    <property type="component" value="Unassembled WGS sequence"/>
</dbReference>
<gene>
    <name evidence="5" type="ORF">AWW68_09295</name>
</gene>
<dbReference type="Gene3D" id="3.90.550.10">
    <property type="entry name" value="Spore Coat Polysaccharide Biosynthesis Protein SpsA, Chain A"/>
    <property type="match status" value="1"/>
</dbReference>
<dbReference type="GO" id="GO:0016757">
    <property type="term" value="F:glycosyltransferase activity"/>
    <property type="evidence" value="ECO:0007669"/>
    <property type="project" value="UniProtKB-KW"/>
</dbReference>
<keyword evidence="3" id="KW-0808">Transferase</keyword>
<dbReference type="AlphaFoldDB" id="A0A150XBG5"/>
<feature type="domain" description="Glycosyltransferase 2-like" evidence="4">
    <location>
        <begin position="44"/>
        <end position="212"/>
    </location>
</feature>
<reference evidence="5 6" key="1">
    <citation type="submission" date="2016-01" db="EMBL/GenBank/DDBJ databases">
        <title>Genome sequencing of Roseivirga spongicola UST030701-084.</title>
        <authorList>
            <person name="Selvaratnam C."/>
            <person name="Thevarajoo S."/>
            <person name="Goh K.M."/>
            <person name="Ee R."/>
            <person name="Chan K.-G."/>
            <person name="Chong C.S."/>
        </authorList>
    </citation>
    <scope>NUCLEOTIDE SEQUENCE [LARGE SCALE GENOMIC DNA]</scope>
    <source>
        <strain evidence="5 6">UST030701-084</strain>
    </source>
</reference>
<dbReference type="InterPro" id="IPR001173">
    <property type="entry name" value="Glyco_trans_2-like"/>
</dbReference>
<evidence type="ECO:0000256" key="3">
    <source>
        <dbReference type="ARBA" id="ARBA00022679"/>
    </source>
</evidence>
<evidence type="ECO:0000313" key="5">
    <source>
        <dbReference type="EMBL" id="KYG76012.1"/>
    </source>
</evidence>
<keyword evidence="6" id="KW-1185">Reference proteome</keyword>
<proteinExistence type="inferred from homology"/>
<dbReference type="SUPFAM" id="SSF53448">
    <property type="entry name" value="Nucleotide-diphospho-sugar transferases"/>
    <property type="match status" value="1"/>
</dbReference>
<comment type="caution">
    <text evidence="5">The sequence shown here is derived from an EMBL/GenBank/DDBJ whole genome shotgun (WGS) entry which is preliminary data.</text>
</comment>
<dbReference type="RefSeq" id="WP_068220332.1">
    <property type="nucleotide sequence ID" value="NZ_LRPC01000012.1"/>
</dbReference>
<organism evidence="5 6">
    <name type="scientific">Roseivirga spongicola</name>
    <dbReference type="NCBI Taxonomy" id="333140"/>
    <lineage>
        <taxon>Bacteria</taxon>
        <taxon>Pseudomonadati</taxon>
        <taxon>Bacteroidota</taxon>
        <taxon>Cytophagia</taxon>
        <taxon>Cytophagales</taxon>
        <taxon>Roseivirgaceae</taxon>
        <taxon>Roseivirga</taxon>
    </lineage>
</organism>